<organism evidence="1 2">
    <name type="scientific">Owenia fusiformis</name>
    <name type="common">Polychaete worm</name>
    <dbReference type="NCBI Taxonomy" id="6347"/>
    <lineage>
        <taxon>Eukaryota</taxon>
        <taxon>Metazoa</taxon>
        <taxon>Spiralia</taxon>
        <taxon>Lophotrochozoa</taxon>
        <taxon>Annelida</taxon>
        <taxon>Polychaeta</taxon>
        <taxon>Sedentaria</taxon>
        <taxon>Canalipalpata</taxon>
        <taxon>Sabellida</taxon>
        <taxon>Oweniida</taxon>
        <taxon>Oweniidae</taxon>
        <taxon>Owenia</taxon>
    </lineage>
</organism>
<dbReference type="Gene3D" id="3.80.10.10">
    <property type="entry name" value="Ribonuclease Inhibitor"/>
    <property type="match status" value="1"/>
</dbReference>
<feature type="non-terminal residue" evidence="1">
    <location>
        <position position="1"/>
    </location>
</feature>
<dbReference type="Proteomes" id="UP000749559">
    <property type="component" value="Unassembled WGS sequence"/>
</dbReference>
<keyword evidence="2" id="KW-1185">Reference proteome</keyword>
<comment type="caution">
    <text evidence="1">The sequence shown here is derived from an EMBL/GenBank/DDBJ whole genome shotgun (WGS) entry which is preliminary data.</text>
</comment>
<name>A0A8J1TH07_OWEFU</name>
<dbReference type="EMBL" id="CAIIXF020000002">
    <property type="protein sequence ID" value="CAH1777601.1"/>
    <property type="molecule type" value="Genomic_DNA"/>
</dbReference>
<evidence type="ECO:0000313" key="2">
    <source>
        <dbReference type="Proteomes" id="UP000749559"/>
    </source>
</evidence>
<evidence type="ECO:0000313" key="1">
    <source>
        <dbReference type="EMBL" id="CAH1777601.1"/>
    </source>
</evidence>
<dbReference type="InterPro" id="IPR032675">
    <property type="entry name" value="LRR_dom_sf"/>
</dbReference>
<sequence length="229" mass="26157">SMLNESVLLSLTEIRRAPLKTLKIMVVHSEYYCVEIPNISSGVWKKLAAFSPELKVEVSIATRVPYLKLAGLLKPEIPLVALSYFRFAHYDGQDLASITEKYPSTLKAFTSLCQGDKIDTELVAMVTMCPNLQYFCYHGKLNYRTAIAIASLKGENWKHFELVKTQIGLSEQNQHKHNEIISIEYLVRGVSTALKRTWRPIETLPDVDEGSTCFPWGEFSKYLHWKKIQ</sequence>
<dbReference type="OrthoDB" id="9974792at2759"/>
<protein>
    <submittedName>
        <fullName evidence="1">Uncharacterized protein</fullName>
    </submittedName>
</protein>
<reference evidence="1" key="1">
    <citation type="submission" date="2022-03" db="EMBL/GenBank/DDBJ databases">
        <authorList>
            <person name="Martin C."/>
        </authorList>
    </citation>
    <scope>NUCLEOTIDE SEQUENCE</scope>
</reference>
<gene>
    <name evidence="1" type="ORF">OFUS_LOCUS4622</name>
</gene>
<proteinExistence type="predicted"/>
<accession>A0A8J1TH07</accession>
<dbReference type="AlphaFoldDB" id="A0A8J1TH07"/>